<evidence type="ECO:0000256" key="4">
    <source>
        <dbReference type="ARBA" id="ARBA00022989"/>
    </source>
</evidence>
<evidence type="ECO:0000313" key="10">
    <source>
        <dbReference type="Proteomes" id="UP001239782"/>
    </source>
</evidence>
<feature type="transmembrane region" description="Helical" evidence="6">
    <location>
        <begin position="790"/>
        <end position="810"/>
    </location>
</feature>
<evidence type="ECO:0000313" key="9">
    <source>
        <dbReference type="EMBL" id="WMS88458.1"/>
    </source>
</evidence>
<sequence>MLSASLAWKLFWRDWKSGELRVLIFALWVAIGGLTAVTLLVDRIDRGMTKEAAQVLGADRIVSGPRPIKPEIKAYALSQGLTVSDLLWFSSVAVAGSEFELATVRAVDDAFPLAGDLAIADKPFTEGTATQGAPKSGEVWLSSRLLALLKIEVGGSLQIGVSQFKVAGVITQEPGGSSFFNFSPTILMNLADVPATKIVQPGSRLNYRLAISGDENSLQNFDQWVKDQLDNSERLIGAASGAPQIGSALGKAKNYLNLSGILGLILGGIAIAIAANRYATRHFDHSALLRCMGLRKNQVVITFCLVLLLAGLLGSLLGGITGYFINELLIQSLSDLLPEQVPPPRVASFLINLATGLTVLLGFALPALIRIRSVQPMRILRRDLTPMSMSGWMTVVIAIVTLAVILYWYANNWTLVLSVILGGCLLVAVCLGCSLVLLSLAKRLAQKRSISMRFGIEHLRRHKGASLIQITAFGLTLTLIATIFLMRNELIADWQAQLPEEAPNHFMVNIRPEEVAALNEQFEQLSIKASHVFPMVRGRVVALNEQDPKDYLGENSRGHNSLRRELNLTWASEFPEANTLLSGEWQMAPAENPVISIEQEMAERLNLTLGDSMTFNIAGDEITATIESIRKVEWDSFQPNFYVIFNDQALQKFPSTYITSFYLSPDRKLVLNDLVQAFPTVSIIELDLILSEVRKVLDKASLAVEVVLIFVVLAGLAVLFATTRATLDEKLYESALLKTLGANRAFVRKTTLVEYWLLGLLAGILAAIASEGLAFVLYEYVFKMTPQWHWWLWLGAPLAGMLLVVPAGGLGNRKVFSLPPITLLNEH</sequence>
<evidence type="ECO:0000256" key="6">
    <source>
        <dbReference type="SAM" id="Phobius"/>
    </source>
</evidence>
<feature type="transmembrane region" description="Helical" evidence="6">
    <location>
        <begin position="462"/>
        <end position="486"/>
    </location>
</feature>
<dbReference type="InterPro" id="IPR038766">
    <property type="entry name" value="Membrane_comp_ABC_pdt"/>
</dbReference>
<dbReference type="PANTHER" id="PTHR30287">
    <property type="entry name" value="MEMBRANE COMPONENT OF PREDICTED ABC SUPERFAMILY METABOLITE UPTAKE TRANSPORTER"/>
    <property type="match status" value="1"/>
</dbReference>
<dbReference type="KEGG" id="plei:Q9312_05970"/>
<keyword evidence="4 6" id="KW-1133">Transmembrane helix</keyword>
<evidence type="ECO:0000259" key="7">
    <source>
        <dbReference type="Pfam" id="PF02687"/>
    </source>
</evidence>
<feature type="domain" description="ABC3 transporter permease C-terminal" evidence="7">
    <location>
        <begin position="260"/>
        <end position="376"/>
    </location>
</feature>
<evidence type="ECO:0000256" key="5">
    <source>
        <dbReference type="ARBA" id="ARBA00023136"/>
    </source>
</evidence>
<feature type="transmembrane region" description="Helical" evidence="6">
    <location>
        <begin position="346"/>
        <end position="369"/>
    </location>
</feature>
<dbReference type="InterPro" id="IPR003838">
    <property type="entry name" value="ABC3_permease_C"/>
</dbReference>
<name>A0AA51RVK7_9GAMM</name>
<evidence type="ECO:0000259" key="8">
    <source>
        <dbReference type="Pfam" id="PF12704"/>
    </source>
</evidence>
<dbReference type="PANTHER" id="PTHR30287:SF1">
    <property type="entry name" value="INNER MEMBRANE PROTEIN"/>
    <property type="match status" value="1"/>
</dbReference>
<accession>A0AA51RVK7</accession>
<keyword evidence="2" id="KW-1003">Cell membrane</keyword>
<organism evidence="9 10">
    <name type="scientific">Pleionea litopenaei</name>
    <dbReference type="NCBI Taxonomy" id="3070815"/>
    <lineage>
        <taxon>Bacteria</taxon>
        <taxon>Pseudomonadati</taxon>
        <taxon>Pseudomonadota</taxon>
        <taxon>Gammaproteobacteria</taxon>
        <taxon>Oceanospirillales</taxon>
        <taxon>Pleioneaceae</taxon>
        <taxon>Pleionea</taxon>
    </lineage>
</organism>
<feature type="transmembrane region" description="Helical" evidence="6">
    <location>
        <begin position="700"/>
        <end position="721"/>
    </location>
</feature>
<dbReference type="Pfam" id="PF02687">
    <property type="entry name" value="FtsX"/>
    <property type="match status" value="2"/>
</dbReference>
<evidence type="ECO:0000256" key="1">
    <source>
        <dbReference type="ARBA" id="ARBA00004651"/>
    </source>
</evidence>
<dbReference type="GO" id="GO:0005886">
    <property type="term" value="C:plasma membrane"/>
    <property type="evidence" value="ECO:0007669"/>
    <property type="project" value="UniProtKB-SubCell"/>
</dbReference>
<protein>
    <submittedName>
        <fullName evidence="9">FtsX-like permease family protein</fullName>
    </submittedName>
</protein>
<reference evidence="9 10" key="1">
    <citation type="submission" date="2023-08" db="EMBL/GenBank/DDBJ databases">
        <title>Pleionea litopenaei sp. nov., isolated from stomach of juvenile Litopenaeus vannamei.</title>
        <authorList>
            <person name="Rho A.M."/>
            <person name="Hwang C.Y."/>
        </authorList>
    </citation>
    <scope>NUCLEOTIDE SEQUENCE [LARGE SCALE GENOMIC DNA]</scope>
    <source>
        <strain evidence="9 10">HL-JVS1</strain>
    </source>
</reference>
<evidence type="ECO:0000256" key="3">
    <source>
        <dbReference type="ARBA" id="ARBA00022692"/>
    </source>
</evidence>
<feature type="domain" description="ABC3 transporter permease C-terminal" evidence="7">
    <location>
        <begin position="706"/>
        <end position="819"/>
    </location>
</feature>
<keyword evidence="10" id="KW-1185">Reference proteome</keyword>
<feature type="transmembrane region" description="Helical" evidence="6">
    <location>
        <begin position="255"/>
        <end position="278"/>
    </location>
</feature>
<feature type="transmembrane region" description="Helical" evidence="6">
    <location>
        <begin position="299"/>
        <end position="326"/>
    </location>
</feature>
<keyword evidence="3 6" id="KW-0812">Transmembrane</keyword>
<feature type="domain" description="MacB-like periplasmic core" evidence="8">
    <location>
        <begin position="24"/>
        <end position="196"/>
    </location>
</feature>
<dbReference type="RefSeq" id="WP_309203672.1">
    <property type="nucleotide sequence ID" value="NZ_CP133548.1"/>
</dbReference>
<evidence type="ECO:0000256" key="2">
    <source>
        <dbReference type="ARBA" id="ARBA00022475"/>
    </source>
</evidence>
<dbReference type="EMBL" id="CP133548">
    <property type="protein sequence ID" value="WMS88458.1"/>
    <property type="molecule type" value="Genomic_DNA"/>
</dbReference>
<feature type="transmembrane region" description="Helical" evidence="6">
    <location>
        <begin position="415"/>
        <end position="441"/>
    </location>
</feature>
<dbReference type="InterPro" id="IPR025857">
    <property type="entry name" value="MacB_PCD"/>
</dbReference>
<feature type="transmembrane region" description="Helical" evidence="6">
    <location>
        <begin position="390"/>
        <end position="409"/>
    </location>
</feature>
<dbReference type="AlphaFoldDB" id="A0AA51RVK7"/>
<dbReference type="Proteomes" id="UP001239782">
    <property type="component" value="Chromosome"/>
</dbReference>
<proteinExistence type="predicted"/>
<dbReference type="Pfam" id="PF12704">
    <property type="entry name" value="MacB_PCD"/>
    <property type="match status" value="1"/>
</dbReference>
<gene>
    <name evidence="9" type="ORF">Q9312_05970</name>
</gene>
<feature type="transmembrane region" description="Helical" evidence="6">
    <location>
        <begin position="20"/>
        <end position="41"/>
    </location>
</feature>
<feature type="transmembrane region" description="Helical" evidence="6">
    <location>
        <begin position="755"/>
        <end position="778"/>
    </location>
</feature>
<keyword evidence="5 6" id="KW-0472">Membrane</keyword>
<comment type="subcellular location">
    <subcellularLocation>
        <location evidence="1">Cell membrane</location>
        <topology evidence="1">Multi-pass membrane protein</topology>
    </subcellularLocation>
</comment>